<organism evidence="9 10">
    <name type="scientific">Paraburkholderia tagetis</name>
    <dbReference type="NCBI Taxonomy" id="2913261"/>
    <lineage>
        <taxon>Bacteria</taxon>
        <taxon>Pseudomonadati</taxon>
        <taxon>Pseudomonadota</taxon>
        <taxon>Betaproteobacteria</taxon>
        <taxon>Burkholderiales</taxon>
        <taxon>Burkholderiaceae</taxon>
        <taxon>Paraburkholderia</taxon>
    </lineage>
</organism>
<dbReference type="Pfam" id="PF00581">
    <property type="entry name" value="Rhodanese"/>
    <property type="match status" value="1"/>
</dbReference>
<evidence type="ECO:0000256" key="1">
    <source>
        <dbReference type="ARBA" id="ARBA00004651"/>
    </source>
</evidence>
<sequence length="344" mass="37777">MWTLPTAIPPDFGTGAVFFSVLVTQLGVPVPAAPVLILAGTMAAGGAASYVSLLLAAVVATLFADSLWFTAGRMRGRRLLNSLVRFSLSLDTTIRVARNVFERRGAPILAVAKFVPGLGLMSAPLLGTTSMDVRLFLLWDALGATLWAGTWLIGGAALHTQIARFAIFVRANGWTIFDVLALAGLIFLAWRWVRRLQLRRWLATHRISPDQLDEMMKSPTPPIVFDARPQSVREKEAYRIPGARPLNLDSTEALKPELLARSIVVYCVCPNEATAKRIVSQLRSKHIYHAHALKGGLDAWERHGYPVEPLSSEFHGAHARDDEDDEEFEAGAEQEFTVRASVSE</sequence>
<dbReference type="InterPro" id="IPR036873">
    <property type="entry name" value="Rhodanese-like_dom_sf"/>
</dbReference>
<dbReference type="InterPro" id="IPR001763">
    <property type="entry name" value="Rhodanese-like_dom"/>
</dbReference>
<dbReference type="InterPro" id="IPR051311">
    <property type="entry name" value="DedA_domain"/>
</dbReference>
<dbReference type="RefSeq" id="WP_238465868.1">
    <property type="nucleotide sequence ID" value="NZ_JAKLJA010000020.1"/>
</dbReference>
<evidence type="ECO:0000256" key="2">
    <source>
        <dbReference type="ARBA" id="ARBA00022475"/>
    </source>
</evidence>
<dbReference type="Gene3D" id="3.40.250.10">
    <property type="entry name" value="Rhodanese-like domain"/>
    <property type="match status" value="1"/>
</dbReference>
<comment type="subcellular location">
    <subcellularLocation>
        <location evidence="1">Cell membrane</location>
        <topology evidence="1">Multi-pass membrane protein</topology>
    </subcellularLocation>
</comment>
<proteinExistence type="predicted"/>
<dbReference type="InterPro" id="IPR032816">
    <property type="entry name" value="VTT_dom"/>
</dbReference>
<evidence type="ECO:0000259" key="8">
    <source>
        <dbReference type="PROSITE" id="PS50206"/>
    </source>
</evidence>
<evidence type="ECO:0000256" key="5">
    <source>
        <dbReference type="ARBA" id="ARBA00023136"/>
    </source>
</evidence>
<dbReference type="PANTHER" id="PTHR42709:SF6">
    <property type="entry name" value="UNDECAPRENYL PHOSPHATE TRANSPORTER A"/>
    <property type="match status" value="1"/>
</dbReference>
<accession>A0A9X1UIX1</accession>
<dbReference type="PANTHER" id="PTHR42709">
    <property type="entry name" value="ALKALINE PHOSPHATASE LIKE PROTEIN"/>
    <property type="match status" value="1"/>
</dbReference>
<gene>
    <name evidence="9" type="ORF">L5014_22080</name>
</gene>
<evidence type="ECO:0000313" key="9">
    <source>
        <dbReference type="EMBL" id="MCG5076028.1"/>
    </source>
</evidence>
<evidence type="ECO:0000256" key="7">
    <source>
        <dbReference type="SAM" id="Phobius"/>
    </source>
</evidence>
<comment type="caution">
    <text evidence="9">The sequence shown here is derived from an EMBL/GenBank/DDBJ whole genome shotgun (WGS) entry which is preliminary data.</text>
</comment>
<keyword evidence="2" id="KW-1003">Cell membrane</keyword>
<evidence type="ECO:0000256" key="4">
    <source>
        <dbReference type="ARBA" id="ARBA00022989"/>
    </source>
</evidence>
<evidence type="ECO:0000256" key="3">
    <source>
        <dbReference type="ARBA" id="ARBA00022692"/>
    </source>
</evidence>
<protein>
    <submittedName>
        <fullName evidence="9">VTT domain-containing protein</fullName>
    </submittedName>
</protein>
<keyword evidence="5 7" id="KW-0472">Membrane</keyword>
<feature type="domain" description="Rhodanese" evidence="8">
    <location>
        <begin position="218"/>
        <end position="309"/>
    </location>
</feature>
<reference evidence="9" key="1">
    <citation type="submission" date="2022-01" db="EMBL/GenBank/DDBJ databases">
        <title>Genome sequence and assembly of Parabukholderia sp. RG36.</title>
        <authorList>
            <person name="Chhetri G."/>
        </authorList>
    </citation>
    <scope>NUCLEOTIDE SEQUENCE</scope>
    <source>
        <strain evidence="9">RG36</strain>
    </source>
</reference>
<evidence type="ECO:0000256" key="6">
    <source>
        <dbReference type="SAM" id="MobiDB-lite"/>
    </source>
</evidence>
<dbReference type="AlphaFoldDB" id="A0A9X1UIX1"/>
<dbReference type="EMBL" id="JAKLJA010000020">
    <property type="protein sequence ID" value="MCG5076028.1"/>
    <property type="molecule type" value="Genomic_DNA"/>
</dbReference>
<feature type="transmembrane region" description="Helical" evidence="7">
    <location>
        <begin position="50"/>
        <end position="71"/>
    </location>
</feature>
<evidence type="ECO:0000313" key="10">
    <source>
        <dbReference type="Proteomes" id="UP001139308"/>
    </source>
</evidence>
<feature type="transmembrane region" description="Helical" evidence="7">
    <location>
        <begin position="174"/>
        <end position="193"/>
    </location>
</feature>
<feature type="compositionally biased region" description="Acidic residues" evidence="6">
    <location>
        <begin position="322"/>
        <end position="332"/>
    </location>
</feature>
<keyword evidence="3 7" id="KW-0812">Transmembrane</keyword>
<keyword evidence="10" id="KW-1185">Reference proteome</keyword>
<keyword evidence="4 7" id="KW-1133">Transmembrane helix</keyword>
<feature type="transmembrane region" description="Helical" evidence="7">
    <location>
        <begin position="135"/>
        <end position="154"/>
    </location>
</feature>
<dbReference type="Proteomes" id="UP001139308">
    <property type="component" value="Unassembled WGS sequence"/>
</dbReference>
<dbReference type="Pfam" id="PF09335">
    <property type="entry name" value="VTT_dom"/>
    <property type="match status" value="1"/>
</dbReference>
<feature type="region of interest" description="Disordered" evidence="6">
    <location>
        <begin position="315"/>
        <end position="344"/>
    </location>
</feature>
<dbReference type="SUPFAM" id="SSF52821">
    <property type="entry name" value="Rhodanese/Cell cycle control phosphatase"/>
    <property type="match status" value="1"/>
</dbReference>
<dbReference type="PROSITE" id="PS50206">
    <property type="entry name" value="RHODANESE_3"/>
    <property type="match status" value="1"/>
</dbReference>
<feature type="transmembrane region" description="Helical" evidence="7">
    <location>
        <begin position="12"/>
        <end position="38"/>
    </location>
</feature>
<dbReference type="GO" id="GO:0005886">
    <property type="term" value="C:plasma membrane"/>
    <property type="evidence" value="ECO:0007669"/>
    <property type="project" value="UniProtKB-SubCell"/>
</dbReference>
<name>A0A9X1UIX1_9BURK</name>